<dbReference type="SUPFAM" id="SSF90123">
    <property type="entry name" value="ABC transporter transmembrane region"/>
    <property type="match status" value="1"/>
</dbReference>
<dbReference type="CDD" id="cd18552">
    <property type="entry name" value="ABC_6TM_MsbA_like"/>
    <property type="match status" value="1"/>
</dbReference>
<accession>A0A382NJR6</accession>
<dbReference type="InterPro" id="IPR036640">
    <property type="entry name" value="ABC1_TM_sf"/>
</dbReference>
<keyword evidence="2 5" id="KW-0812">Transmembrane</keyword>
<comment type="subcellular location">
    <subcellularLocation>
        <location evidence="1">Membrane</location>
        <topology evidence="1">Multi-pass membrane protein</topology>
    </subcellularLocation>
</comment>
<evidence type="ECO:0000256" key="3">
    <source>
        <dbReference type="ARBA" id="ARBA00022989"/>
    </source>
</evidence>
<keyword evidence="3 5" id="KW-1133">Transmembrane helix</keyword>
<dbReference type="PROSITE" id="PS50929">
    <property type="entry name" value="ABC_TM1F"/>
    <property type="match status" value="1"/>
</dbReference>
<evidence type="ECO:0000256" key="4">
    <source>
        <dbReference type="ARBA" id="ARBA00023136"/>
    </source>
</evidence>
<keyword evidence="4 5" id="KW-0472">Membrane</keyword>
<dbReference type="GO" id="GO:0140359">
    <property type="term" value="F:ABC-type transporter activity"/>
    <property type="evidence" value="ECO:0007669"/>
    <property type="project" value="InterPro"/>
</dbReference>
<sequence length="218" mass="24478">VFLVSVVGMIFVAAAETTFAALLKPIMDGGFVEKDQAMIKLTPVLLIVVFLIRAFGSFADQYCISWVARKVVFDLRAQMFDRMIRFPTSYFDQQATSGLVSKLLYDVEQVAQASAVGLRICIKDSALCIALLSWMAYLSWQLTLVFLLLTPVVGLIVRKASLRFRKTSVGIQNSMASITEVATEAFQGHRIVKAYNGYQHENRSFEIANFANRRQVMR</sequence>
<evidence type="ECO:0000256" key="5">
    <source>
        <dbReference type="SAM" id="Phobius"/>
    </source>
</evidence>
<name>A0A382NJR6_9ZZZZ</name>
<dbReference type="PANTHER" id="PTHR24221:SF632">
    <property type="entry name" value="ATP-DEPENDENT LIPID A-CORE FLIPPASE"/>
    <property type="match status" value="1"/>
</dbReference>
<dbReference type="GO" id="GO:0034040">
    <property type="term" value="F:ATPase-coupled lipid transmembrane transporter activity"/>
    <property type="evidence" value="ECO:0007669"/>
    <property type="project" value="TreeGrafter"/>
</dbReference>
<gene>
    <name evidence="7" type="ORF">METZ01_LOCUS313592</name>
</gene>
<dbReference type="Pfam" id="PF00664">
    <property type="entry name" value="ABC_membrane"/>
    <property type="match status" value="1"/>
</dbReference>
<evidence type="ECO:0000313" key="7">
    <source>
        <dbReference type="EMBL" id="SVC60738.1"/>
    </source>
</evidence>
<dbReference type="Gene3D" id="1.20.1560.10">
    <property type="entry name" value="ABC transporter type 1, transmembrane domain"/>
    <property type="match status" value="1"/>
</dbReference>
<evidence type="ECO:0000256" key="1">
    <source>
        <dbReference type="ARBA" id="ARBA00004141"/>
    </source>
</evidence>
<organism evidence="7">
    <name type="scientific">marine metagenome</name>
    <dbReference type="NCBI Taxonomy" id="408172"/>
    <lineage>
        <taxon>unclassified sequences</taxon>
        <taxon>metagenomes</taxon>
        <taxon>ecological metagenomes</taxon>
    </lineage>
</organism>
<evidence type="ECO:0000259" key="6">
    <source>
        <dbReference type="PROSITE" id="PS50929"/>
    </source>
</evidence>
<evidence type="ECO:0000256" key="2">
    <source>
        <dbReference type="ARBA" id="ARBA00022692"/>
    </source>
</evidence>
<proteinExistence type="predicted"/>
<feature type="transmembrane region" description="Helical" evidence="5">
    <location>
        <begin position="134"/>
        <end position="157"/>
    </location>
</feature>
<dbReference type="GO" id="GO:0005524">
    <property type="term" value="F:ATP binding"/>
    <property type="evidence" value="ECO:0007669"/>
    <property type="project" value="InterPro"/>
</dbReference>
<dbReference type="AlphaFoldDB" id="A0A382NJR6"/>
<dbReference type="InterPro" id="IPR039421">
    <property type="entry name" value="Type_1_exporter"/>
</dbReference>
<dbReference type="EMBL" id="UINC01100575">
    <property type="protein sequence ID" value="SVC60738.1"/>
    <property type="molecule type" value="Genomic_DNA"/>
</dbReference>
<feature type="domain" description="ABC transmembrane type-1" evidence="6">
    <location>
        <begin position="3"/>
        <end position="218"/>
    </location>
</feature>
<dbReference type="InterPro" id="IPR011527">
    <property type="entry name" value="ABC1_TM_dom"/>
</dbReference>
<dbReference type="PANTHER" id="PTHR24221">
    <property type="entry name" value="ATP-BINDING CASSETTE SUB-FAMILY B"/>
    <property type="match status" value="1"/>
</dbReference>
<feature type="transmembrane region" description="Helical" evidence="5">
    <location>
        <begin position="38"/>
        <end position="56"/>
    </location>
</feature>
<feature type="non-terminal residue" evidence="7">
    <location>
        <position position="218"/>
    </location>
</feature>
<reference evidence="7" key="1">
    <citation type="submission" date="2018-05" db="EMBL/GenBank/DDBJ databases">
        <authorList>
            <person name="Lanie J.A."/>
            <person name="Ng W.-L."/>
            <person name="Kazmierczak K.M."/>
            <person name="Andrzejewski T.M."/>
            <person name="Davidsen T.M."/>
            <person name="Wayne K.J."/>
            <person name="Tettelin H."/>
            <person name="Glass J.I."/>
            <person name="Rusch D."/>
            <person name="Podicherti R."/>
            <person name="Tsui H.-C.T."/>
            <person name="Winkler M.E."/>
        </authorList>
    </citation>
    <scope>NUCLEOTIDE SEQUENCE</scope>
</reference>
<feature type="non-terminal residue" evidence="7">
    <location>
        <position position="1"/>
    </location>
</feature>
<dbReference type="GO" id="GO:0016020">
    <property type="term" value="C:membrane"/>
    <property type="evidence" value="ECO:0007669"/>
    <property type="project" value="UniProtKB-SubCell"/>
</dbReference>
<feature type="transmembrane region" description="Helical" evidence="5">
    <location>
        <begin position="6"/>
        <end position="26"/>
    </location>
</feature>
<protein>
    <recommendedName>
        <fullName evidence="6">ABC transmembrane type-1 domain-containing protein</fullName>
    </recommendedName>
</protein>